<sequence length="391" mass="45811">MNTFFANLKSLLTDGENSQDHTVEQNTPVVRDDVPVQRELFDHQVLTIEEDVINRILRASIRKHWFFYSVTFEFEPNNHVFLSIISKWGNVINVEYTIEDLWFDDYTSSFAIKLDTNNIDTGGFILNSILHLIGNWSLNLFGVFFNPIELGENGSTLRFEKNGIIQFDLNKDTSLKKMIPFPEREVGSKGPVLLANPKTSQSILQLDYYSFHDEVDTFVAPDVPTKTSWLRSVDIAAVLLLPMGVWITFLILHHYLPTETLDFSFSTYFLISLGIFVISFLVMNIPRYIYMYFDSRKHWQSAFVHNNIKIQMRKLHRRIFTYQASLTTDCEMTEAVESQERIKNLLLQIRDKRFLVQRLKLADDDRDRKQKVKFIIAYIGCTLFEWMLLVR</sequence>
<comment type="caution">
    <text evidence="2">The sequence shown here is derived from an EMBL/GenBank/DDBJ whole genome shotgun (WGS) entry which is preliminary data.</text>
</comment>
<protein>
    <submittedName>
        <fullName evidence="2">Uncharacterized protein</fullName>
    </submittedName>
</protein>
<feature type="transmembrane region" description="Helical" evidence="1">
    <location>
        <begin position="235"/>
        <end position="256"/>
    </location>
</feature>
<keyword evidence="3" id="KW-1185">Reference proteome</keyword>
<accession>A0ABU3ZA90</accession>
<gene>
    <name evidence="2" type="ORF">RVY80_07265</name>
</gene>
<dbReference type="RefSeq" id="WP_317330091.1">
    <property type="nucleotide sequence ID" value="NZ_JAWJZA010000007.1"/>
</dbReference>
<organism evidence="2 3">
    <name type="scientific">Veillonella absiana</name>
    <dbReference type="NCBI Taxonomy" id="3079305"/>
    <lineage>
        <taxon>Bacteria</taxon>
        <taxon>Bacillati</taxon>
        <taxon>Bacillota</taxon>
        <taxon>Negativicutes</taxon>
        <taxon>Veillonellales</taxon>
        <taxon>Veillonellaceae</taxon>
        <taxon>Veillonella</taxon>
    </lineage>
</organism>
<keyword evidence="1" id="KW-0472">Membrane</keyword>
<evidence type="ECO:0000256" key="1">
    <source>
        <dbReference type="SAM" id="Phobius"/>
    </source>
</evidence>
<reference evidence="2 3" key="1">
    <citation type="submission" date="2023-10" db="EMBL/GenBank/DDBJ databases">
        <title>Veillonella sp. nov., isolated from a pig farm feces dump.</title>
        <authorList>
            <person name="Chang Y.-H."/>
        </authorList>
    </citation>
    <scope>NUCLEOTIDE SEQUENCE [LARGE SCALE GENOMIC DNA]</scope>
    <source>
        <strain evidence="2 3">YH-vei2233</strain>
    </source>
</reference>
<evidence type="ECO:0000313" key="2">
    <source>
        <dbReference type="EMBL" id="MDV5088636.1"/>
    </source>
</evidence>
<dbReference type="EMBL" id="JAWJZB010000008">
    <property type="protein sequence ID" value="MDV5088636.1"/>
    <property type="molecule type" value="Genomic_DNA"/>
</dbReference>
<feature type="transmembrane region" description="Helical" evidence="1">
    <location>
        <begin position="268"/>
        <end position="290"/>
    </location>
</feature>
<feature type="transmembrane region" description="Helical" evidence="1">
    <location>
        <begin position="372"/>
        <end position="389"/>
    </location>
</feature>
<keyword evidence="1" id="KW-1133">Transmembrane helix</keyword>
<proteinExistence type="predicted"/>
<evidence type="ECO:0000313" key="3">
    <source>
        <dbReference type="Proteomes" id="UP001272515"/>
    </source>
</evidence>
<keyword evidence="1" id="KW-0812">Transmembrane</keyword>
<dbReference type="Proteomes" id="UP001272515">
    <property type="component" value="Unassembled WGS sequence"/>
</dbReference>
<name>A0ABU3ZA90_9FIRM</name>